<feature type="compositionally biased region" description="Polar residues" evidence="1">
    <location>
        <begin position="205"/>
        <end position="217"/>
    </location>
</feature>
<accession>A0AAW0QAX8</accession>
<protein>
    <recommendedName>
        <fullName evidence="2">ASX DEUBAD domain-containing protein</fullName>
    </recommendedName>
</protein>
<gene>
    <name evidence="3" type="ORF">PG999_010704</name>
</gene>
<dbReference type="Proteomes" id="UP001392437">
    <property type="component" value="Unassembled WGS sequence"/>
</dbReference>
<feature type="compositionally biased region" description="Basic and acidic residues" evidence="1">
    <location>
        <begin position="251"/>
        <end position="260"/>
    </location>
</feature>
<evidence type="ECO:0000313" key="4">
    <source>
        <dbReference type="Proteomes" id="UP001392437"/>
    </source>
</evidence>
<sequence length="376" mass="40970">MSHQTGGPEFFGQAPAPPSSSGAARVAATTKRQFRSLLGSITKPILSCIMPSRAAAPAPAAPAANQDNEQLNDLFDPKSGIANAENIHRAVANPYYWSKLSEEDRIRILSLWPDQNAVIYAGTTKAVLDFDVIKVNRDLRVNARQYSEDHAAGRHEPEWLASAERAHVNRAEGMYEDMRADHIERQFGVPVIRKDKGKAKATEAHVQQPQNGNTSPASVGGDQQAGPAPEITAVAQHVDKDSQNATEDESESKSMEDEIVVKPQFSKQEVTMQQESNARQESAIQHEPTVQQESTVKQEPVVQQKVAVQERVAAENATVEPEQTAEAIQVASTENDQRNQAEDASPEASPSTRSGVLRRSKRQSSRSNPISRSSSG</sequence>
<comment type="caution">
    <text evidence="3">The sequence shown here is derived from an EMBL/GenBank/DDBJ whole genome shotgun (WGS) entry which is preliminary data.</text>
</comment>
<organism evidence="3 4">
    <name type="scientific">Apiospora kogelbergensis</name>
    <dbReference type="NCBI Taxonomy" id="1337665"/>
    <lineage>
        <taxon>Eukaryota</taxon>
        <taxon>Fungi</taxon>
        <taxon>Dikarya</taxon>
        <taxon>Ascomycota</taxon>
        <taxon>Pezizomycotina</taxon>
        <taxon>Sordariomycetes</taxon>
        <taxon>Xylariomycetidae</taxon>
        <taxon>Amphisphaeriales</taxon>
        <taxon>Apiosporaceae</taxon>
        <taxon>Apiospora</taxon>
    </lineage>
</organism>
<dbReference type="InterPro" id="IPR028020">
    <property type="entry name" value="ASX_DEUBAD_dom"/>
</dbReference>
<feature type="region of interest" description="Disordered" evidence="1">
    <location>
        <begin position="195"/>
        <end position="301"/>
    </location>
</feature>
<feature type="compositionally biased region" description="Polar residues" evidence="1">
    <location>
        <begin position="265"/>
        <end position="297"/>
    </location>
</feature>
<proteinExistence type="predicted"/>
<name>A0AAW0QAX8_9PEZI</name>
<dbReference type="AlphaFoldDB" id="A0AAW0QAX8"/>
<feature type="region of interest" description="Disordered" evidence="1">
    <location>
        <begin position="1"/>
        <end position="26"/>
    </location>
</feature>
<evidence type="ECO:0000313" key="3">
    <source>
        <dbReference type="EMBL" id="KAK8100330.1"/>
    </source>
</evidence>
<reference evidence="3 4" key="1">
    <citation type="submission" date="2023-01" db="EMBL/GenBank/DDBJ databases">
        <title>Analysis of 21 Apiospora genomes using comparative genomics revels a genus with tremendous synthesis potential of carbohydrate active enzymes and secondary metabolites.</title>
        <authorList>
            <person name="Sorensen T."/>
        </authorList>
    </citation>
    <scope>NUCLEOTIDE SEQUENCE [LARGE SCALE GENOMIC DNA]</scope>
    <source>
        <strain evidence="3 4">CBS 117206</strain>
    </source>
</reference>
<evidence type="ECO:0000256" key="1">
    <source>
        <dbReference type="SAM" id="MobiDB-lite"/>
    </source>
</evidence>
<evidence type="ECO:0000259" key="2">
    <source>
        <dbReference type="Pfam" id="PF13919"/>
    </source>
</evidence>
<dbReference type="Pfam" id="PF13919">
    <property type="entry name" value="ASXH"/>
    <property type="match status" value="1"/>
</dbReference>
<feature type="compositionally biased region" description="Low complexity" evidence="1">
    <location>
        <begin position="365"/>
        <end position="376"/>
    </location>
</feature>
<feature type="region of interest" description="Disordered" evidence="1">
    <location>
        <begin position="313"/>
        <end position="376"/>
    </location>
</feature>
<dbReference type="EMBL" id="JAQQWP010000009">
    <property type="protein sequence ID" value="KAK8100330.1"/>
    <property type="molecule type" value="Genomic_DNA"/>
</dbReference>
<feature type="domain" description="ASX DEUBAD" evidence="2">
    <location>
        <begin position="61"/>
        <end position="188"/>
    </location>
</feature>
<keyword evidence="4" id="KW-1185">Reference proteome</keyword>